<name>A0A2T0LT23_9ACTN</name>
<evidence type="ECO:0000256" key="1">
    <source>
        <dbReference type="SAM" id="Coils"/>
    </source>
</evidence>
<evidence type="ECO:0000313" key="2">
    <source>
        <dbReference type="EMBL" id="PRX46891.1"/>
    </source>
</evidence>
<sequence length="106" mass="12012">MPAPRKYPQELRERAVRMVFEIREQSGNAPGAIARVAQQLGVHREALRGWVRQAEVDGGQRPGTSTADAQRIAELEREVRELRRANEILKSAAAFFARELDPRPPR</sequence>
<proteinExistence type="predicted"/>
<gene>
    <name evidence="2" type="ORF">B0I32_14310</name>
</gene>
<dbReference type="Proteomes" id="UP000238312">
    <property type="component" value="Unassembled WGS sequence"/>
</dbReference>
<dbReference type="GO" id="GO:0006313">
    <property type="term" value="P:DNA transposition"/>
    <property type="evidence" value="ECO:0007669"/>
    <property type="project" value="InterPro"/>
</dbReference>
<dbReference type="Pfam" id="PF01527">
    <property type="entry name" value="HTH_Tnp_1"/>
    <property type="match status" value="1"/>
</dbReference>
<reference evidence="2 3" key="1">
    <citation type="submission" date="2018-03" db="EMBL/GenBank/DDBJ databases">
        <title>Genomic Encyclopedia of Type Strains, Phase III (KMG-III): the genomes of soil and plant-associated and newly described type strains.</title>
        <authorList>
            <person name="Whitman W."/>
        </authorList>
    </citation>
    <scope>NUCLEOTIDE SEQUENCE [LARGE SCALE GENOMIC DNA]</scope>
    <source>
        <strain evidence="2 3">CGMCC 4.7104</strain>
    </source>
</reference>
<evidence type="ECO:0000313" key="3">
    <source>
        <dbReference type="Proteomes" id="UP000238312"/>
    </source>
</evidence>
<protein>
    <submittedName>
        <fullName evidence="2">Transposase</fullName>
    </submittedName>
</protein>
<dbReference type="GO" id="GO:0004803">
    <property type="term" value="F:transposase activity"/>
    <property type="evidence" value="ECO:0007669"/>
    <property type="project" value="InterPro"/>
</dbReference>
<feature type="coiled-coil region" evidence="1">
    <location>
        <begin position="65"/>
        <end position="92"/>
    </location>
</feature>
<dbReference type="GO" id="GO:0003677">
    <property type="term" value="F:DNA binding"/>
    <property type="evidence" value="ECO:0007669"/>
    <property type="project" value="InterPro"/>
</dbReference>
<comment type="caution">
    <text evidence="2">The sequence shown here is derived from an EMBL/GenBank/DDBJ whole genome shotgun (WGS) entry which is preliminary data.</text>
</comment>
<organism evidence="2 3">
    <name type="scientific">Nonomuraea fuscirosea</name>
    <dbReference type="NCBI Taxonomy" id="1291556"/>
    <lineage>
        <taxon>Bacteria</taxon>
        <taxon>Bacillati</taxon>
        <taxon>Actinomycetota</taxon>
        <taxon>Actinomycetes</taxon>
        <taxon>Streptosporangiales</taxon>
        <taxon>Streptosporangiaceae</taxon>
        <taxon>Nonomuraea</taxon>
    </lineage>
</organism>
<dbReference type="InterPro" id="IPR036388">
    <property type="entry name" value="WH-like_DNA-bd_sf"/>
</dbReference>
<dbReference type="InterPro" id="IPR002514">
    <property type="entry name" value="Transposase_8"/>
</dbReference>
<keyword evidence="3" id="KW-1185">Reference proteome</keyword>
<dbReference type="InterPro" id="IPR009057">
    <property type="entry name" value="Homeodomain-like_sf"/>
</dbReference>
<dbReference type="AlphaFoldDB" id="A0A2T0LT23"/>
<dbReference type="Gene3D" id="1.10.10.10">
    <property type="entry name" value="Winged helix-like DNA-binding domain superfamily/Winged helix DNA-binding domain"/>
    <property type="match status" value="1"/>
</dbReference>
<dbReference type="SUPFAM" id="SSF46689">
    <property type="entry name" value="Homeodomain-like"/>
    <property type="match status" value="1"/>
</dbReference>
<dbReference type="EMBL" id="PVNG01000043">
    <property type="protein sequence ID" value="PRX46891.1"/>
    <property type="molecule type" value="Genomic_DNA"/>
</dbReference>
<keyword evidence="1" id="KW-0175">Coiled coil</keyword>
<accession>A0A2T0LT23</accession>